<accession>A0ABR5AM39</accession>
<proteinExistence type="predicted"/>
<gene>
    <name evidence="1" type="ORF">SD70_02595</name>
</gene>
<name>A0ABR5AM39_9BACL</name>
<dbReference type="InterPro" id="IPR038765">
    <property type="entry name" value="Papain-like_cys_pep_sf"/>
</dbReference>
<organism evidence="1 2">
    <name type="scientific">Gordoniibacillus kamchatkensis</name>
    <dbReference type="NCBI Taxonomy" id="1590651"/>
    <lineage>
        <taxon>Bacteria</taxon>
        <taxon>Bacillati</taxon>
        <taxon>Bacillota</taxon>
        <taxon>Bacilli</taxon>
        <taxon>Bacillales</taxon>
        <taxon>Paenibacillaceae</taxon>
        <taxon>Gordoniibacillus</taxon>
    </lineage>
</organism>
<protein>
    <submittedName>
        <fullName evidence="1">Uncharacterized protein</fullName>
    </submittedName>
</protein>
<dbReference type="EMBL" id="JXAK01000003">
    <property type="protein sequence ID" value="KIL42092.1"/>
    <property type="molecule type" value="Genomic_DNA"/>
</dbReference>
<evidence type="ECO:0000313" key="2">
    <source>
        <dbReference type="Proteomes" id="UP000031967"/>
    </source>
</evidence>
<dbReference type="Proteomes" id="UP000031967">
    <property type="component" value="Unassembled WGS sequence"/>
</dbReference>
<sequence length="158" mass="17968">MDIRPADLILVRGEDLIGNTIELITHSPYSHVAGVVKPNELFEAQAFRRAGYQGLDFYAGRVDVFTCDELTDEQRVQIVAEVERYDGRRYSYLLLLWELVRYVFGLALLAPKDWQPVICSTLWVRAYRKAGIDLCPGVRFPSPADMADSPKLRKVGAY</sequence>
<evidence type="ECO:0000313" key="1">
    <source>
        <dbReference type="EMBL" id="KIL42092.1"/>
    </source>
</evidence>
<comment type="caution">
    <text evidence="1">The sequence shown here is derived from an EMBL/GenBank/DDBJ whole genome shotgun (WGS) entry which is preliminary data.</text>
</comment>
<dbReference type="RefSeq" id="WP_041045389.1">
    <property type="nucleotide sequence ID" value="NZ_JXAK01000003.1"/>
</dbReference>
<dbReference type="Gene3D" id="3.90.1720.10">
    <property type="entry name" value="endopeptidase domain like (from Nostoc punctiforme)"/>
    <property type="match status" value="1"/>
</dbReference>
<reference evidence="1 2" key="1">
    <citation type="submission" date="2014-12" db="EMBL/GenBank/DDBJ databases">
        <title>Draft genome sequence of Paenibacillus kamchatkensis strain B-2647.</title>
        <authorList>
            <person name="Karlyshev A.V."/>
            <person name="Kudryashova E.B."/>
        </authorList>
    </citation>
    <scope>NUCLEOTIDE SEQUENCE [LARGE SCALE GENOMIC DNA]</scope>
    <source>
        <strain evidence="1 2">VKM B-2647</strain>
    </source>
</reference>
<dbReference type="SUPFAM" id="SSF54001">
    <property type="entry name" value="Cysteine proteinases"/>
    <property type="match status" value="1"/>
</dbReference>
<keyword evidence="2" id="KW-1185">Reference proteome</keyword>